<evidence type="ECO:0000259" key="2">
    <source>
        <dbReference type="PROSITE" id="PS50206"/>
    </source>
</evidence>
<accession>A0A8H4IKB4</accession>
<evidence type="ECO:0000256" key="1">
    <source>
        <dbReference type="SAM" id="MobiDB-lite"/>
    </source>
</evidence>
<protein>
    <submittedName>
        <fullName evidence="3">Rhodanese-like protein</fullName>
    </submittedName>
</protein>
<feature type="region of interest" description="Disordered" evidence="1">
    <location>
        <begin position="1"/>
        <end position="20"/>
    </location>
</feature>
<comment type="caution">
    <text evidence="3">The sequence shown here is derived from an EMBL/GenBank/DDBJ whole genome shotgun (WGS) entry which is preliminary data.</text>
</comment>
<proteinExistence type="predicted"/>
<dbReference type="GO" id="GO:0004725">
    <property type="term" value="F:protein tyrosine phosphatase activity"/>
    <property type="evidence" value="ECO:0007669"/>
    <property type="project" value="TreeGrafter"/>
</dbReference>
<keyword evidence="4" id="KW-1185">Reference proteome</keyword>
<sequence length="157" mass="17431">MATEGKAAEGTSGEVPWHAAYPEPRTKNLPKIAREELLDRMKRGEKSGKDFVLVDVRRTDFEGGTLEGAINLPAHSLYHTIPTHYSIFKAAGISKVIWWCGSSNGRGPRCAGWFADYVSERLDADMQSIVLEGGIKGWVQAGPEYVARMQEYDASKW</sequence>
<organism evidence="3 4">
    <name type="scientific">Botryosphaeria dothidea</name>
    <dbReference type="NCBI Taxonomy" id="55169"/>
    <lineage>
        <taxon>Eukaryota</taxon>
        <taxon>Fungi</taxon>
        <taxon>Dikarya</taxon>
        <taxon>Ascomycota</taxon>
        <taxon>Pezizomycotina</taxon>
        <taxon>Dothideomycetes</taxon>
        <taxon>Dothideomycetes incertae sedis</taxon>
        <taxon>Botryosphaeriales</taxon>
        <taxon>Botryosphaeriaceae</taxon>
        <taxon>Botryosphaeria</taxon>
    </lineage>
</organism>
<dbReference type="EMBL" id="WWBZ02000062">
    <property type="protein sequence ID" value="KAF4302777.1"/>
    <property type="molecule type" value="Genomic_DNA"/>
</dbReference>
<dbReference type="SMART" id="SM00450">
    <property type="entry name" value="RHOD"/>
    <property type="match status" value="1"/>
</dbReference>
<name>A0A8H4IKB4_9PEZI</name>
<dbReference type="SUPFAM" id="SSF52821">
    <property type="entry name" value="Rhodanese/Cell cycle control phosphatase"/>
    <property type="match status" value="1"/>
</dbReference>
<dbReference type="PROSITE" id="PS50206">
    <property type="entry name" value="RHODANESE_3"/>
    <property type="match status" value="1"/>
</dbReference>
<dbReference type="OrthoDB" id="8300214at2759"/>
<dbReference type="PANTHER" id="PTHR10828:SF50">
    <property type="entry name" value="REDUCTASE (ARC2), PUTATIVE (AFU_ORTHOLOGUE AFUA_6G13400)-RELATED"/>
    <property type="match status" value="1"/>
</dbReference>
<evidence type="ECO:0000313" key="4">
    <source>
        <dbReference type="Proteomes" id="UP000572817"/>
    </source>
</evidence>
<dbReference type="InterPro" id="IPR001763">
    <property type="entry name" value="Rhodanese-like_dom"/>
</dbReference>
<dbReference type="Gene3D" id="3.40.250.10">
    <property type="entry name" value="Rhodanese-like domain"/>
    <property type="match status" value="1"/>
</dbReference>
<dbReference type="InterPro" id="IPR036873">
    <property type="entry name" value="Rhodanese-like_dom_sf"/>
</dbReference>
<dbReference type="GO" id="GO:0005737">
    <property type="term" value="C:cytoplasm"/>
    <property type="evidence" value="ECO:0007669"/>
    <property type="project" value="TreeGrafter"/>
</dbReference>
<reference evidence="3" key="1">
    <citation type="submission" date="2020-04" db="EMBL/GenBank/DDBJ databases">
        <title>Genome Assembly and Annotation of Botryosphaeria dothidea sdau 11-99, a Latent Pathogen of Apple Fruit Ring Rot in China.</title>
        <authorList>
            <person name="Yu C."/>
            <person name="Diao Y."/>
            <person name="Lu Q."/>
            <person name="Zhao J."/>
            <person name="Cui S."/>
            <person name="Peng C."/>
            <person name="He B."/>
            <person name="Liu H."/>
        </authorList>
    </citation>
    <scope>NUCLEOTIDE SEQUENCE [LARGE SCALE GENOMIC DNA]</scope>
    <source>
        <strain evidence="3">Sdau11-99</strain>
    </source>
</reference>
<dbReference type="AlphaFoldDB" id="A0A8H4IKB4"/>
<dbReference type="Proteomes" id="UP000572817">
    <property type="component" value="Unassembled WGS sequence"/>
</dbReference>
<gene>
    <name evidence="3" type="ORF">GTA08_BOTSDO08641</name>
</gene>
<evidence type="ECO:0000313" key="3">
    <source>
        <dbReference type="EMBL" id="KAF4302777.1"/>
    </source>
</evidence>
<dbReference type="GO" id="GO:0005634">
    <property type="term" value="C:nucleus"/>
    <property type="evidence" value="ECO:0007669"/>
    <property type="project" value="TreeGrafter"/>
</dbReference>
<dbReference type="Pfam" id="PF00581">
    <property type="entry name" value="Rhodanese"/>
    <property type="match status" value="1"/>
</dbReference>
<dbReference type="PANTHER" id="PTHR10828">
    <property type="entry name" value="M-PHASE INDUCER PHOSPHATASE DUAL SPECIFICITY PHOSPHATASE CDC25"/>
    <property type="match status" value="1"/>
</dbReference>
<feature type="domain" description="Rhodanese" evidence="2">
    <location>
        <begin position="47"/>
        <end position="147"/>
    </location>
</feature>